<evidence type="ECO:0000313" key="4">
    <source>
        <dbReference type="Proteomes" id="UP001149163"/>
    </source>
</evidence>
<organism evidence="3 4">
    <name type="scientific">Penicillium canariense</name>
    <dbReference type="NCBI Taxonomy" id="189055"/>
    <lineage>
        <taxon>Eukaryota</taxon>
        <taxon>Fungi</taxon>
        <taxon>Dikarya</taxon>
        <taxon>Ascomycota</taxon>
        <taxon>Pezizomycotina</taxon>
        <taxon>Eurotiomycetes</taxon>
        <taxon>Eurotiomycetidae</taxon>
        <taxon>Eurotiales</taxon>
        <taxon>Aspergillaceae</taxon>
        <taxon>Penicillium</taxon>
    </lineage>
</organism>
<reference evidence="3" key="1">
    <citation type="submission" date="2022-11" db="EMBL/GenBank/DDBJ databases">
        <authorList>
            <person name="Petersen C."/>
        </authorList>
    </citation>
    <scope>NUCLEOTIDE SEQUENCE</scope>
    <source>
        <strain evidence="3">IBT 26290</strain>
    </source>
</reference>
<name>A0A9W9LE91_9EURO</name>
<keyword evidence="4" id="KW-1185">Reference proteome</keyword>
<gene>
    <name evidence="3" type="ORF">N7482_010187</name>
</gene>
<protein>
    <submittedName>
        <fullName evidence="3">Uncharacterized protein</fullName>
    </submittedName>
</protein>
<feature type="compositionally biased region" description="Low complexity" evidence="1">
    <location>
        <begin position="122"/>
        <end position="135"/>
    </location>
</feature>
<comment type="caution">
    <text evidence="3">The sequence shown here is derived from an EMBL/GenBank/DDBJ whole genome shotgun (WGS) entry which is preliminary data.</text>
</comment>
<dbReference type="AlphaFoldDB" id="A0A9W9LE91"/>
<feature type="region of interest" description="Disordered" evidence="1">
    <location>
        <begin position="70"/>
        <end position="184"/>
    </location>
</feature>
<sequence>MPCRVYVLGLACVVCHSTGIPQSATCNLQSTIYNLQSTIYNLQSTIYNLQSTICRGVWTAHLVPPLVRSSESWNRHSPGPPHPRESGPFYPPNMEKLGGGGPHGVVTDSPSRQGAPPVALQSSSTSPSPSRARPPFAHEQPERHPWLVPRQRTNGRGKGGWARNALGVGWLAGSGTSQAFPGRS</sequence>
<keyword evidence="2" id="KW-0732">Signal</keyword>
<proteinExistence type="predicted"/>
<evidence type="ECO:0000256" key="2">
    <source>
        <dbReference type="SAM" id="SignalP"/>
    </source>
</evidence>
<dbReference type="Proteomes" id="UP001149163">
    <property type="component" value="Unassembled WGS sequence"/>
</dbReference>
<feature type="chain" id="PRO_5040816843" evidence="2">
    <location>
        <begin position="18"/>
        <end position="184"/>
    </location>
</feature>
<feature type="compositionally biased region" description="Polar residues" evidence="1">
    <location>
        <begin position="174"/>
        <end position="184"/>
    </location>
</feature>
<dbReference type="EMBL" id="JAPQKN010000008">
    <property type="protein sequence ID" value="KAJ5150935.1"/>
    <property type="molecule type" value="Genomic_DNA"/>
</dbReference>
<dbReference type="GeneID" id="81431487"/>
<dbReference type="RefSeq" id="XP_056538268.1">
    <property type="nucleotide sequence ID" value="XM_056692311.1"/>
</dbReference>
<feature type="signal peptide" evidence="2">
    <location>
        <begin position="1"/>
        <end position="17"/>
    </location>
</feature>
<evidence type="ECO:0000313" key="3">
    <source>
        <dbReference type="EMBL" id="KAJ5150935.1"/>
    </source>
</evidence>
<evidence type="ECO:0000256" key="1">
    <source>
        <dbReference type="SAM" id="MobiDB-lite"/>
    </source>
</evidence>
<reference evidence="3" key="2">
    <citation type="journal article" date="2023" name="IMA Fungus">
        <title>Comparative genomic study of the Penicillium genus elucidates a diverse pangenome and 15 lateral gene transfer events.</title>
        <authorList>
            <person name="Petersen C."/>
            <person name="Sorensen T."/>
            <person name="Nielsen M.R."/>
            <person name="Sondergaard T.E."/>
            <person name="Sorensen J.L."/>
            <person name="Fitzpatrick D.A."/>
            <person name="Frisvad J.C."/>
            <person name="Nielsen K.L."/>
        </authorList>
    </citation>
    <scope>NUCLEOTIDE SEQUENCE</scope>
    <source>
        <strain evidence="3">IBT 26290</strain>
    </source>
</reference>
<accession>A0A9W9LE91</accession>